<dbReference type="AlphaFoldDB" id="A0A1L7X972"/>
<organism evidence="2 3">
    <name type="scientific">Phialocephala subalpina</name>
    <dbReference type="NCBI Taxonomy" id="576137"/>
    <lineage>
        <taxon>Eukaryota</taxon>
        <taxon>Fungi</taxon>
        <taxon>Dikarya</taxon>
        <taxon>Ascomycota</taxon>
        <taxon>Pezizomycotina</taxon>
        <taxon>Leotiomycetes</taxon>
        <taxon>Helotiales</taxon>
        <taxon>Mollisiaceae</taxon>
        <taxon>Phialocephala</taxon>
        <taxon>Phialocephala fortinii species complex</taxon>
    </lineage>
</organism>
<name>A0A1L7X972_9HELO</name>
<accession>A0A1L7X972</accession>
<evidence type="ECO:0000313" key="2">
    <source>
        <dbReference type="EMBL" id="CZR61571.1"/>
    </source>
</evidence>
<feature type="compositionally biased region" description="Pro residues" evidence="1">
    <location>
        <begin position="97"/>
        <end position="106"/>
    </location>
</feature>
<evidence type="ECO:0008006" key="4">
    <source>
        <dbReference type="Google" id="ProtNLM"/>
    </source>
</evidence>
<gene>
    <name evidence="2" type="ORF">PAC_11468</name>
</gene>
<evidence type="ECO:0000313" key="3">
    <source>
        <dbReference type="Proteomes" id="UP000184330"/>
    </source>
</evidence>
<evidence type="ECO:0000256" key="1">
    <source>
        <dbReference type="SAM" id="MobiDB-lite"/>
    </source>
</evidence>
<dbReference type="EMBL" id="FJOG01000018">
    <property type="protein sequence ID" value="CZR61571.1"/>
    <property type="molecule type" value="Genomic_DNA"/>
</dbReference>
<protein>
    <recommendedName>
        <fullName evidence="4">Secreted protein</fullName>
    </recommendedName>
</protein>
<proteinExistence type="predicted"/>
<keyword evidence="3" id="KW-1185">Reference proteome</keyword>
<sequence length="446" mass="49820">MSVSELLVPNHTGNTVYTTPEQSPSALNIHDPFSNPEGLDELEEEPKDSKEVPRANGSHLHGQNGITASAAQKGPPEIPARPAGYELSTASNVKEPPQVPARPPTQPSDRPPKPTTPDLPKRAAPTPLRQRITIPPPTIVEDDVFTSEEGGPGSLKYTRDPQKLIAYLIPLAKPKLSKNTENEDALPERYLIYTPPQPHFLKPAKGVKEPKKHWCKRKLQEETNPPTKKHSEVDEIVLVFPSSVTHTIPEVRSEFIAQINRTKKKASKEAAISTFLLPITLAIDTFAAVIWPFGGLFEIDAVWTYASVKGWHTSLVMQKRLGARDSRFGIYGGKERNLYIRFQQDEKMNVLRRYLAECCHKKDPKMFDSAGPPPTETQVLNAIGWAPVVRGKTGGVRVEGENGWDDEEWQRTAFKNDFRATMEKGANSWGKWAGRFEKNPEKVLKK</sequence>
<dbReference type="Proteomes" id="UP000184330">
    <property type="component" value="Unassembled WGS sequence"/>
</dbReference>
<dbReference type="STRING" id="576137.A0A1L7X972"/>
<feature type="region of interest" description="Disordered" evidence="1">
    <location>
        <begin position="1"/>
        <end position="136"/>
    </location>
</feature>
<reference evidence="2 3" key="1">
    <citation type="submission" date="2016-03" db="EMBL/GenBank/DDBJ databases">
        <authorList>
            <person name="Ploux O."/>
        </authorList>
    </citation>
    <scope>NUCLEOTIDE SEQUENCE [LARGE SCALE GENOMIC DNA]</scope>
    <source>
        <strain evidence="2 3">UAMH 11012</strain>
    </source>
</reference>
<feature type="compositionally biased region" description="Polar residues" evidence="1">
    <location>
        <begin position="11"/>
        <end position="26"/>
    </location>
</feature>
<dbReference type="OrthoDB" id="3189033at2759"/>